<comment type="caution">
    <text evidence="9">The sequence shown here is derived from an EMBL/GenBank/DDBJ whole genome shotgun (WGS) entry which is preliminary data.</text>
</comment>
<dbReference type="Gene3D" id="3.30.565.10">
    <property type="entry name" value="Histidine kinase-like ATPase, C-terminal domain"/>
    <property type="match status" value="1"/>
</dbReference>
<dbReference type="SUPFAM" id="SSF55874">
    <property type="entry name" value="ATPase domain of HSP90 chaperone/DNA topoisomerase II/histidine kinase"/>
    <property type="match status" value="1"/>
</dbReference>
<proteinExistence type="predicted"/>
<keyword evidence="10" id="KW-1185">Reference proteome</keyword>
<evidence type="ECO:0000256" key="2">
    <source>
        <dbReference type="ARBA" id="ARBA00012438"/>
    </source>
</evidence>
<evidence type="ECO:0000256" key="6">
    <source>
        <dbReference type="SAM" id="MobiDB-lite"/>
    </source>
</evidence>
<name>A0A2M9G4W7_9PROT</name>
<organism evidence="9 10">
    <name type="scientific">Minwuia thermotolerans</name>
    <dbReference type="NCBI Taxonomy" id="2056226"/>
    <lineage>
        <taxon>Bacteria</taxon>
        <taxon>Pseudomonadati</taxon>
        <taxon>Pseudomonadota</taxon>
        <taxon>Alphaproteobacteria</taxon>
        <taxon>Minwuiales</taxon>
        <taxon>Minwuiaceae</taxon>
        <taxon>Minwuia</taxon>
    </lineage>
</organism>
<dbReference type="Pfam" id="PF00512">
    <property type="entry name" value="HisKA"/>
    <property type="match status" value="1"/>
</dbReference>
<dbReference type="InterPro" id="IPR035965">
    <property type="entry name" value="PAS-like_dom_sf"/>
</dbReference>
<dbReference type="Pfam" id="PF02518">
    <property type="entry name" value="HATPase_c"/>
    <property type="match status" value="1"/>
</dbReference>
<dbReference type="Pfam" id="PF08448">
    <property type="entry name" value="PAS_4"/>
    <property type="match status" value="1"/>
</dbReference>
<dbReference type="InterPro" id="IPR036097">
    <property type="entry name" value="HisK_dim/P_sf"/>
</dbReference>
<reference evidence="9 10" key="1">
    <citation type="submission" date="2017-11" db="EMBL/GenBank/DDBJ databases">
        <title>Draft genome sequence of Rhizobiales bacterium SY3-13.</title>
        <authorList>
            <person name="Sun C."/>
        </authorList>
    </citation>
    <scope>NUCLEOTIDE SEQUENCE [LARGE SCALE GENOMIC DNA]</scope>
    <source>
        <strain evidence="9 10">SY3-13</strain>
    </source>
</reference>
<evidence type="ECO:0000256" key="5">
    <source>
        <dbReference type="ARBA" id="ARBA00022777"/>
    </source>
</evidence>
<sequence length="451" mass="49929">MCEFGSLTHRALSSCDNTEGDRNLRRGLRGLKNRRVAMLGSRQTGELPAAMTSQNDRPAPAPAESASRSAAEEAQRFRDFAEAASNWFWEMDSGLRFCWFSDSFERISGVPQSHLLGRSRRDMLALADPVTDEITSLQDWWDHIAVLEAHRPFRNFIHPRIHPDGHKVYLSISGKPIFDAAGRFAGYRGTGADITDRIEIERRLREAKEMAEVADRAKSRFLATMSHELRTPLNAIIGFAEIMDGQRFGPMGEPRYQGYARDILSSGRHLLAIINDILDLARLDAAQMELDDAWMPVEEVMDDAGRHIAPVAAAAGIRLRLVAPEAAAEVLADQRRMRQVLLNLLSNAVKFSPRGGVVTLAWRPDGPRGPALVVTDPGPGMTEDEIRQAVEPFSQIAHHRTRHHEGTGLGLSLARRLCELHGARLELESAPGEGLTASIVLPGNRVRRGNA</sequence>
<keyword evidence="3" id="KW-0597">Phosphoprotein</keyword>
<dbReference type="PANTHER" id="PTHR43047">
    <property type="entry name" value="TWO-COMPONENT HISTIDINE PROTEIN KINASE"/>
    <property type="match status" value="1"/>
</dbReference>
<evidence type="ECO:0000313" key="10">
    <source>
        <dbReference type="Proteomes" id="UP000229498"/>
    </source>
</evidence>
<dbReference type="PRINTS" id="PR00344">
    <property type="entry name" value="BCTRLSENSOR"/>
</dbReference>
<dbReference type="InterPro" id="IPR000014">
    <property type="entry name" value="PAS"/>
</dbReference>
<dbReference type="EC" id="2.7.13.3" evidence="2"/>
<dbReference type="SMART" id="SM00086">
    <property type="entry name" value="PAC"/>
    <property type="match status" value="1"/>
</dbReference>
<dbReference type="PROSITE" id="PS50113">
    <property type="entry name" value="PAC"/>
    <property type="match status" value="1"/>
</dbReference>
<evidence type="ECO:0000256" key="1">
    <source>
        <dbReference type="ARBA" id="ARBA00000085"/>
    </source>
</evidence>
<dbReference type="AlphaFoldDB" id="A0A2M9G4W7"/>
<dbReference type="Proteomes" id="UP000229498">
    <property type="component" value="Unassembled WGS sequence"/>
</dbReference>
<dbReference type="PROSITE" id="PS50109">
    <property type="entry name" value="HIS_KIN"/>
    <property type="match status" value="1"/>
</dbReference>
<dbReference type="PANTHER" id="PTHR43047:SF72">
    <property type="entry name" value="OSMOSENSING HISTIDINE PROTEIN KINASE SLN1"/>
    <property type="match status" value="1"/>
</dbReference>
<dbReference type="EMBL" id="PHIG01000018">
    <property type="protein sequence ID" value="PJK30755.1"/>
    <property type="molecule type" value="Genomic_DNA"/>
</dbReference>
<dbReference type="SUPFAM" id="SSF55785">
    <property type="entry name" value="PYP-like sensor domain (PAS domain)"/>
    <property type="match status" value="1"/>
</dbReference>
<dbReference type="GO" id="GO:0005886">
    <property type="term" value="C:plasma membrane"/>
    <property type="evidence" value="ECO:0007669"/>
    <property type="project" value="TreeGrafter"/>
</dbReference>
<comment type="catalytic activity">
    <reaction evidence="1">
        <text>ATP + protein L-histidine = ADP + protein N-phospho-L-histidine.</text>
        <dbReference type="EC" id="2.7.13.3"/>
    </reaction>
</comment>
<evidence type="ECO:0000259" key="7">
    <source>
        <dbReference type="PROSITE" id="PS50109"/>
    </source>
</evidence>
<dbReference type="Gene3D" id="1.10.287.130">
    <property type="match status" value="1"/>
</dbReference>
<evidence type="ECO:0000259" key="8">
    <source>
        <dbReference type="PROSITE" id="PS50113"/>
    </source>
</evidence>
<dbReference type="InterPro" id="IPR001610">
    <property type="entry name" value="PAC"/>
</dbReference>
<feature type="domain" description="PAC" evidence="8">
    <location>
        <begin position="154"/>
        <end position="206"/>
    </location>
</feature>
<dbReference type="CDD" id="cd00130">
    <property type="entry name" value="PAS"/>
    <property type="match status" value="1"/>
</dbReference>
<dbReference type="InterPro" id="IPR003661">
    <property type="entry name" value="HisK_dim/P_dom"/>
</dbReference>
<dbReference type="Gene3D" id="3.30.450.20">
    <property type="entry name" value="PAS domain"/>
    <property type="match status" value="1"/>
</dbReference>
<dbReference type="SUPFAM" id="SSF47384">
    <property type="entry name" value="Homodimeric domain of signal transducing histidine kinase"/>
    <property type="match status" value="1"/>
</dbReference>
<gene>
    <name evidence="9" type="ORF">CVT23_05135</name>
</gene>
<dbReference type="InterPro" id="IPR036890">
    <property type="entry name" value="HATPase_C_sf"/>
</dbReference>
<dbReference type="InterPro" id="IPR013656">
    <property type="entry name" value="PAS_4"/>
</dbReference>
<evidence type="ECO:0000256" key="3">
    <source>
        <dbReference type="ARBA" id="ARBA00022553"/>
    </source>
</evidence>
<dbReference type="SMART" id="SM00388">
    <property type="entry name" value="HisKA"/>
    <property type="match status" value="1"/>
</dbReference>
<dbReference type="InterPro" id="IPR000700">
    <property type="entry name" value="PAS-assoc_C"/>
</dbReference>
<evidence type="ECO:0000256" key="4">
    <source>
        <dbReference type="ARBA" id="ARBA00022679"/>
    </source>
</evidence>
<dbReference type="InterPro" id="IPR005467">
    <property type="entry name" value="His_kinase_dom"/>
</dbReference>
<keyword evidence="5" id="KW-0418">Kinase</keyword>
<accession>A0A2M9G4W7</accession>
<feature type="domain" description="Histidine kinase" evidence="7">
    <location>
        <begin position="224"/>
        <end position="445"/>
    </location>
</feature>
<keyword evidence="4" id="KW-0808">Transferase</keyword>
<dbReference type="InterPro" id="IPR004358">
    <property type="entry name" value="Sig_transdc_His_kin-like_C"/>
</dbReference>
<evidence type="ECO:0000313" key="9">
    <source>
        <dbReference type="EMBL" id="PJK30755.1"/>
    </source>
</evidence>
<dbReference type="GO" id="GO:0000155">
    <property type="term" value="F:phosphorelay sensor kinase activity"/>
    <property type="evidence" value="ECO:0007669"/>
    <property type="project" value="InterPro"/>
</dbReference>
<feature type="region of interest" description="Disordered" evidence="6">
    <location>
        <begin position="42"/>
        <end position="70"/>
    </location>
</feature>
<dbReference type="SMART" id="SM00387">
    <property type="entry name" value="HATPase_c"/>
    <property type="match status" value="1"/>
</dbReference>
<protein>
    <recommendedName>
        <fullName evidence="2">histidine kinase</fullName>
        <ecNumber evidence="2">2.7.13.3</ecNumber>
    </recommendedName>
</protein>
<dbReference type="GO" id="GO:0009927">
    <property type="term" value="F:histidine phosphotransfer kinase activity"/>
    <property type="evidence" value="ECO:0007669"/>
    <property type="project" value="TreeGrafter"/>
</dbReference>
<dbReference type="CDD" id="cd00082">
    <property type="entry name" value="HisKA"/>
    <property type="match status" value="1"/>
</dbReference>
<dbReference type="OrthoDB" id="7313492at2"/>
<dbReference type="InterPro" id="IPR003594">
    <property type="entry name" value="HATPase_dom"/>
</dbReference>
<dbReference type="NCBIfam" id="TIGR00229">
    <property type="entry name" value="sensory_box"/>
    <property type="match status" value="1"/>
</dbReference>